<keyword evidence="2" id="KW-0067">ATP-binding</keyword>
<evidence type="ECO:0000259" key="3">
    <source>
        <dbReference type="Pfam" id="PF00501"/>
    </source>
</evidence>
<name>A0A382RF69_9ZZZZ</name>
<dbReference type="GO" id="GO:0016020">
    <property type="term" value="C:membrane"/>
    <property type="evidence" value="ECO:0007669"/>
    <property type="project" value="TreeGrafter"/>
</dbReference>
<proteinExistence type="predicted"/>
<feature type="domain" description="AMP-dependent synthetase/ligase" evidence="3">
    <location>
        <begin position="24"/>
        <end position="214"/>
    </location>
</feature>
<gene>
    <name evidence="4" type="ORF">METZ01_LOCUS349187</name>
</gene>
<protein>
    <recommendedName>
        <fullName evidence="3">AMP-dependent synthetase/ligase domain-containing protein</fullName>
    </recommendedName>
</protein>
<reference evidence="4" key="1">
    <citation type="submission" date="2018-05" db="EMBL/GenBank/DDBJ databases">
        <authorList>
            <person name="Lanie J.A."/>
            <person name="Ng W.-L."/>
            <person name="Kazmierczak K.M."/>
            <person name="Andrzejewski T.M."/>
            <person name="Davidsen T.M."/>
            <person name="Wayne K.J."/>
            <person name="Tettelin H."/>
            <person name="Glass J.I."/>
            <person name="Rusch D."/>
            <person name="Podicherti R."/>
            <person name="Tsui H.-C.T."/>
            <person name="Winkler M.E."/>
        </authorList>
    </citation>
    <scope>NUCLEOTIDE SEQUENCE</scope>
</reference>
<keyword evidence="1" id="KW-0547">Nucleotide-binding</keyword>
<evidence type="ECO:0000313" key="4">
    <source>
        <dbReference type="EMBL" id="SVC96333.1"/>
    </source>
</evidence>
<dbReference type="InterPro" id="IPR000873">
    <property type="entry name" value="AMP-dep_synth/lig_dom"/>
</dbReference>
<dbReference type="GO" id="GO:0004467">
    <property type="term" value="F:long-chain fatty acid-CoA ligase activity"/>
    <property type="evidence" value="ECO:0007669"/>
    <property type="project" value="TreeGrafter"/>
</dbReference>
<dbReference type="SUPFAM" id="SSF56801">
    <property type="entry name" value="Acetyl-CoA synthetase-like"/>
    <property type="match status" value="1"/>
</dbReference>
<evidence type="ECO:0000256" key="1">
    <source>
        <dbReference type="ARBA" id="ARBA00022741"/>
    </source>
</evidence>
<dbReference type="PANTHER" id="PTHR43272">
    <property type="entry name" value="LONG-CHAIN-FATTY-ACID--COA LIGASE"/>
    <property type="match status" value="1"/>
</dbReference>
<dbReference type="Pfam" id="PF00501">
    <property type="entry name" value="AMP-binding"/>
    <property type="match status" value="1"/>
</dbReference>
<sequence length="214" mass="23220">MVETSIVTLADLPFYVWGRYPKSALVRRCTADGYEVYSTRQFFDDIRDLGLGLQDLGVEPGERVALISESCPEWLIVDLAILTIGAVTVPVYPSLPAAHLRFILADSGATVAIASDEDQAAKVREVWAELPNLRTLVVISELADKAQGTSSEHETTLVELQARGHKRLMHENGLAREYKTAATTLAPDRLATIIYASGTTGDPKGVMLSHGAIV</sequence>
<dbReference type="PANTHER" id="PTHR43272:SF33">
    <property type="entry name" value="AMP-BINDING DOMAIN-CONTAINING PROTEIN-RELATED"/>
    <property type="match status" value="1"/>
</dbReference>
<dbReference type="InterPro" id="IPR042099">
    <property type="entry name" value="ANL_N_sf"/>
</dbReference>
<feature type="non-terminal residue" evidence="4">
    <location>
        <position position="214"/>
    </location>
</feature>
<dbReference type="AlphaFoldDB" id="A0A382RF69"/>
<evidence type="ECO:0000256" key="2">
    <source>
        <dbReference type="ARBA" id="ARBA00022840"/>
    </source>
</evidence>
<dbReference type="EMBL" id="UINC01121283">
    <property type="protein sequence ID" value="SVC96333.1"/>
    <property type="molecule type" value="Genomic_DNA"/>
</dbReference>
<organism evidence="4">
    <name type="scientific">marine metagenome</name>
    <dbReference type="NCBI Taxonomy" id="408172"/>
    <lineage>
        <taxon>unclassified sequences</taxon>
        <taxon>metagenomes</taxon>
        <taxon>ecological metagenomes</taxon>
    </lineage>
</organism>
<accession>A0A382RF69</accession>
<dbReference type="Gene3D" id="3.40.50.12780">
    <property type="entry name" value="N-terminal domain of ligase-like"/>
    <property type="match status" value="1"/>
</dbReference>
<dbReference type="GO" id="GO:0005524">
    <property type="term" value="F:ATP binding"/>
    <property type="evidence" value="ECO:0007669"/>
    <property type="project" value="UniProtKB-KW"/>
</dbReference>